<protein>
    <recommendedName>
        <fullName evidence="8">Cytochrome c oxidase assembly protein COX14</fullName>
    </recommendedName>
</protein>
<dbReference type="GeneID" id="30963893"/>
<accession>A0A1D2VMT6</accession>
<keyword evidence="4 5" id="KW-0472">Membrane</keyword>
<evidence type="ECO:0000313" key="6">
    <source>
        <dbReference type="EMBL" id="ODV62877.1"/>
    </source>
</evidence>
<keyword evidence="3 5" id="KW-1133">Transmembrane helix</keyword>
<dbReference type="OrthoDB" id="4083952at2759"/>
<evidence type="ECO:0000256" key="3">
    <source>
        <dbReference type="ARBA" id="ARBA00022989"/>
    </source>
</evidence>
<evidence type="ECO:0000256" key="5">
    <source>
        <dbReference type="SAM" id="Phobius"/>
    </source>
</evidence>
<evidence type="ECO:0000256" key="2">
    <source>
        <dbReference type="ARBA" id="ARBA00022692"/>
    </source>
</evidence>
<keyword evidence="7" id="KW-1185">Reference proteome</keyword>
<dbReference type="InParanoid" id="A0A1D2VMT6"/>
<organism evidence="6 7">
    <name type="scientific">Ascoidea rubescens DSM 1968</name>
    <dbReference type="NCBI Taxonomy" id="1344418"/>
    <lineage>
        <taxon>Eukaryota</taxon>
        <taxon>Fungi</taxon>
        <taxon>Dikarya</taxon>
        <taxon>Ascomycota</taxon>
        <taxon>Saccharomycotina</taxon>
        <taxon>Saccharomycetes</taxon>
        <taxon>Ascoideaceae</taxon>
        <taxon>Ascoidea</taxon>
    </lineage>
</organism>
<feature type="transmembrane region" description="Helical" evidence="5">
    <location>
        <begin position="17"/>
        <end position="38"/>
    </location>
</feature>
<dbReference type="Pfam" id="PF14880">
    <property type="entry name" value="COX14"/>
    <property type="match status" value="1"/>
</dbReference>
<evidence type="ECO:0008006" key="8">
    <source>
        <dbReference type="Google" id="ProtNLM"/>
    </source>
</evidence>
<comment type="subcellular location">
    <subcellularLocation>
        <location evidence="1">Membrane</location>
        <topology evidence="1">Single-pass membrane protein</topology>
    </subcellularLocation>
</comment>
<name>A0A1D2VMT6_9ASCO</name>
<dbReference type="EMBL" id="KV454476">
    <property type="protein sequence ID" value="ODV62877.1"/>
    <property type="molecule type" value="Genomic_DNA"/>
</dbReference>
<evidence type="ECO:0000256" key="4">
    <source>
        <dbReference type="ARBA" id="ARBA00023136"/>
    </source>
</evidence>
<reference evidence="7" key="1">
    <citation type="submission" date="2016-05" db="EMBL/GenBank/DDBJ databases">
        <title>Comparative genomics of biotechnologically important yeasts.</title>
        <authorList>
            <consortium name="DOE Joint Genome Institute"/>
            <person name="Riley R."/>
            <person name="Haridas S."/>
            <person name="Wolfe K.H."/>
            <person name="Lopes M.R."/>
            <person name="Hittinger C.T."/>
            <person name="Goker M."/>
            <person name="Salamov A."/>
            <person name="Wisecaver J."/>
            <person name="Long T.M."/>
            <person name="Aerts A.L."/>
            <person name="Barry K."/>
            <person name="Choi C."/>
            <person name="Clum A."/>
            <person name="Coughlan A.Y."/>
            <person name="Deshpande S."/>
            <person name="Douglass A.P."/>
            <person name="Hanson S.J."/>
            <person name="Klenk H.-P."/>
            <person name="Labutti K."/>
            <person name="Lapidus A."/>
            <person name="Lindquist E."/>
            <person name="Lipzen A."/>
            <person name="Meier-Kolthoff J.P."/>
            <person name="Ohm R.A."/>
            <person name="Otillar R.P."/>
            <person name="Pangilinan J."/>
            <person name="Peng Y."/>
            <person name="Rokas A."/>
            <person name="Rosa C.A."/>
            <person name="Scheuner C."/>
            <person name="Sibirny A.A."/>
            <person name="Slot J.C."/>
            <person name="Stielow J.B."/>
            <person name="Sun H."/>
            <person name="Kurtzman C.P."/>
            <person name="Blackwell M."/>
            <person name="Grigoriev I.V."/>
            <person name="Jeffries T.W."/>
        </authorList>
    </citation>
    <scope>NUCLEOTIDE SEQUENCE [LARGE SCALE GENOMIC DNA]</scope>
    <source>
        <strain evidence="7">DSM 1968</strain>
    </source>
</reference>
<dbReference type="InterPro" id="IPR029208">
    <property type="entry name" value="COX14"/>
</dbReference>
<evidence type="ECO:0000256" key="1">
    <source>
        <dbReference type="ARBA" id="ARBA00004167"/>
    </source>
</evidence>
<evidence type="ECO:0000313" key="7">
    <source>
        <dbReference type="Proteomes" id="UP000095038"/>
    </source>
</evidence>
<dbReference type="AlphaFoldDB" id="A0A1D2VMT6"/>
<dbReference type="GO" id="GO:0016020">
    <property type="term" value="C:membrane"/>
    <property type="evidence" value="ECO:0007669"/>
    <property type="project" value="UniProtKB-SubCell"/>
</dbReference>
<dbReference type="RefSeq" id="XP_020049184.1">
    <property type="nucleotide sequence ID" value="XM_020190257.1"/>
</dbReference>
<keyword evidence="2 5" id="KW-0812">Transmembrane</keyword>
<dbReference type="FunCoup" id="A0A1D2VMT6">
    <property type="interactions" value="30"/>
</dbReference>
<proteinExistence type="predicted"/>
<gene>
    <name evidence="6" type="ORF">ASCRUDRAFT_31250</name>
</gene>
<dbReference type="Proteomes" id="UP000095038">
    <property type="component" value="Unassembled WGS sequence"/>
</dbReference>
<sequence>MAKYQWYMTAMDVSHRLFLYTLLGGSLYMVGGFAYTSFVTSSQNKKKIEEYVDEHKKEQAVLELPKN</sequence>